<dbReference type="PROSITE" id="PS51093">
    <property type="entry name" value="PTS_EIIA_TYPE_1"/>
    <property type="match status" value="1"/>
</dbReference>
<sequence>MFGFLKKNAECSIYSPVNGICFPIEECGDQMFAQKILGDGVAFELKDDVIYAPCDGEVSVIADTKHAFGINSSNGTEILVHVGFETTGLMGKGFETYVSQGDTVKKGQKVLKVDINYIKSQNLNV</sequence>
<comment type="caution">
    <text evidence="8">The sequence shown here is derived from an EMBL/GenBank/DDBJ whole genome shotgun (WGS) entry which is preliminary data.</text>
</comment>
<reference evidence="8 9" key="2">
    <citation type="submission" date="2020-02" db="EMBL/GenBank/DDBJ databases">
        <title>Candidatus Galacturonibacter soehngenii shows hetero-acetogenic catabolism of galacturonic acid but lacks a canonical carbon monoxide dehydrogenase/acetyl-CoA synthase complex.</title>
        <authorList>
            <person name="Diender M."/>
            <person name="Stouten G.R."/>
            <person name="Petersen J.F."/>
            <person name="Nielsen P.H."/>
            <person name="Dueholm M.S."/>
            <person name="Pronk J.T."/>
            <person name="Van Loosdrecht M.C.M."/>
        </authorList>
    </citation>
    <scope>NUCLEOTIDE SEQUENCE [LARGE SCALE GENOMIC DNA]</scope>
    <source>
        <strain evidence="8">GalUA</strain>
    </source>
</reference>
<proteinExistence type="predicted"/>
<dbReference type="RefSeq" id="WP_151140969.1">
    <property type="nucleotide sequence ID" value="NZ_WAGX01000003.1"/>
</dbReference>
<dbReference type="GO" id="GO:0016301">
    <property type="term" value="F:kinase activity"/>
    <property type="evidence" value="ECO:0007669"/>
    <property type="project" value="UniProtKB-KW"/>
</dbReference>
<evidence type="ECO:0000256" key="3">
    <source>
        <dbReference type="ARBA" id="ARBA00022597"/>
    </source>
</evidence>
<name>A0A7V7UHU2_9FIRM</name>
<evidence type="ECO:0000259" key="7">
    <source>
        <dbReference type="PROSITE" id="PS51093"/>
    </source>
</evidence>
<dbReference type="SUPFAM" id="SSF51261">
    <property type="entry name" value="Duplicated hybrid motif"/>
    <property type="match status" value="1"/>
</dbReference>
<keyword evidence="2" id="KW-0813">Transport</keyword>
<dbReference type="InterPro" id="IPR001127">
    <property type="entry name" value="PTS_EIIA_1_perm"/>
</dbReference>
<keyword evidence="6" id="KW-0418">Kinase</keyword>
<evidence type="ECO:0000256" key="6">
    <source>
        <dbReference type="ARBA" id="ARBA00022777"/>
    </source>
</evidence>
<evidence type="ECO:0000256" key="5">
    <source>
        <dbReference type="ARBA" id="ARBA00022683"/>
    </source>
</evidence>
<dbReference type="Gene3D" id="2.70.70.10">
    <property type="entry name" value="Glucose Permease (Domain IIA)"/>
    <property type="match status" value="1"/>
</dbReference>
<dbReference type="EMBL" id="WAGX01000003">
    <property type="protein sequence ID" value="KAB1440483.1"/>
    <property type="molecule type" value="Genomic_DNA"/>
</dbReference>
<evidence type="ECO:0000313" key="8">
    <source>
        <dbReference type="EMBL" id="KAB1440483.1"/>
    </source>
</evidence>
<reference evidence="8 9" key="1">
    <citation type="submission" date="2019-09" db="EMBL/GenBank/DDBJ databases">
        <authorList>
            <person name="Valk L.C."/>
        </authorList>
    </citation>
    <scope>NUCLEOTIDE SEQUENCE [LARGE SCALE GENOMIC DNA]</scope>
    <source>
        <strain evidence="8">GalUA</strain>
    </source>
</reference>
<dbReference type="PANTHER" id="PTHR45008:SF1">
    <property type="entry name" value="PTS SYSTEM GLUCOSE-SPECIFIC EIIA COMPONENT"/>
    <property type="match status" value="1"/>
</dbReference>
<evidence type="ECO:0000313" key="9">
    <source>
        <dbReference type="Proteomes" id="UP000461768"/>
    </source>
</evidence>
<dbReference type="InterPro" id="IPR050890">
    <property type="entry name" value="PTS_EIIA_component"/>
</dbReference>
<dbReference type="InterPro" id="IPR011055">
    <property type="entry name" value="Dup_hybrid_motif"/>
</dbReference>
<dbReference type="PANTHER" id="PTHR45008">
    <property type="entry name" value="PTS SYSTEM GLUCOSE-SPECIFIC EIIA COMPONENT"/>
    <property type="match status" value="1"/>
</dbReference>
<dbReference type="Proteomes" id="UP000461768">
    <property type="component" value="Unassembled WGS sequence"/>
</dbReference>
<evidence type="ECO:0000256" key="2">
    <source>
        <dbReference type="ARBA" id="ARBA00022448"/>
    </source>
</evidence>
<organism evidence="8 9">
    <name type="scientific">Candidatus Galacturonatibacter soehngenii</name>
    <dbReference type="NCBI Taxonomy" id="2307010"/>
    <lineage>
        <taxon>Bacteria</taxon>
        <taxon>Bacillati</taxon>
        <taxon>Bacillota</taxon>
        <taxon>Clostridia</taxon>
        <taxon>Lachnospirales</taxon>
        <taxon>Lachnospiraceae</taxon>
        <taxon>Candidatus Galacturonatibacter</taxon>
    </lineage>
</organism>
<keyword evidence="4" id="KW-0808">Transferase</keyword>
<comment type="subcellular location">
    <subcellularLocation>
        <location evidence="1">Cytoplasm</location>
    </subcellularLocation>
</comment>
<dbReference type="AlphaFoldDB" id="A0A7V7UHU2"/>
<keyword evidence="3 8" id="KW-0762">Sugar transport</keyword>
<protein>
    <submittedName>
        <fullName evidence="8">PTS glucose transporter subunit IIA</fullName>
    </submittedName>
</protein>
<keyword evidence="5" id="KW-0598">Phosphotransferase system</keyword>
<dbReference type="NCBIfam" id="TIGR00830">
    <property type="entry name" value="PTBA"/>
    <property type="match status" value="1"/>
</dbReference>
<dbReference type="Pfam" id="PF00358">
    <property type="entry name" value="PTS_EIIA_1"/>
    <property type="match status" value="1"/>
</dbReference>
<keyword evidence="9" id="KW-1185">Reference proteome</keyword>
<evidence type="ECO:0000256" key="1">
    <source>
        <dbReference type="ARBA" id="ARBA00004496"/>
    </source>
</evidence>
<evidence type="ECO:0000256" key="4">
    <source>
        <dbReference type="ARBA" id="ARBA00022679"/>
    </source>
</evidence>
<dbReference type="GO" id="GO:0005737">
    <property type="term" value="C:cytoplasm"/>
    <property type="evidence" value="ECO:0007669"/>
    <property type="project" value="UniProtKB-SubCell"/>
</dbReference>
<accession>A0A7V7UHU2</accession>
<feature type="domain" description="PTS EIIA type-1" evidence="7">
    <location>
        <begin position="29"/>
        <end position="125"/>
    </location>
</feature>
<dbReference type="GO" id="GO:0009401">
    <property type="term" value="P:phosphoenolpyruvate-dependent sugar phosphotransferase system"/>
    <property type="evidence" value="ECO:0007669"/>
    <property type="project" value="UniProtKB-KW"/>
</dbReference>
<dbReference type="OrthoDB" id="92465at2"/>
<gene>
    <name evidence="8" type="ORF">F7O84_01210</name>
</gene>